<keyword evidence="2" id="KW-1185">Reference proteome</keyword>
<name>A0ABQ4YYA3_9ASTR</name>
<reference evidence="1" key="2">
    <citation type="submission" date="2022-01" db="EMBL/GenBank/DDBJ databases">
        <authorList>
            <person name="Yamashiro T."/>
            <person name="Shiraishi A."/>
            <person name="Satake H."/>
            <person name="Nakayama K."/>
        </authorList>
    </citation>
    <scope>NUCLEOTIDE SEQUENCE</scope>
</reference>
<comment type="caution">
    <text evidence="1">The sequence shown here is derived from an EMBL/GenBank/DDBJ whole genome shotgun (WGS) entry which is preliminary data.</text>
</comment>
<reference evidence="1" key="1">
    <citation type="journal article" date="2022" name="Int. J. Mol. Sci.">
        <title>Draft Genome of Tanacetum Coccineum: Genomic Comparison of Closely Related Tanacetum-Family Plants.</title>
        <authorList>
            <person name="Yamashiro T."/>
            <person name="Shiraishi A."/>
            <person name="Nakayama K."/>
            <person name="Satake H."/>
        </authorList>
    </citation>
    <scope>NUCLEOTIDE SEQUENCE</scope>
</reference>
<feature type="non-terminal residue" evidence="1">
    <location>
        <position position="1"/>
    </location>
</feature>
<protein>
    <submittedName>
        <fullName evidence="1">Uncharacterized protein</fullName>
    </submittedName>
</protein>
<proteinExistence type="predicted"/>
<evidence type="ECO:0000313" key="1">
    <source>
        <dbReference type="EMBL" id="GJS82864.1"/>
    </source>
</evidence>
<accession>A0ABQ4YYA3</accession>
<dbReference type="EMBL" id="BQNB010010857">
    <property type="protein sequence ID" value="GJS82864.1"/>
    <property type="molecule type" value="Genomic_DNA"/>
</dbReference>
<sequence length="51" mass="5502">SAPHEVVDKYELANFTLEYRMKHSVLKSLTSILGGGGGDANRGITDSDHVD</sequence>
<organism evidence="1 2">
    <name type="scientific">Tanacetum coccineum</name>
    <dbReference type="NCBI Taxonomy" id="301880"/>
    <lineage>
        <taxon>Eukaryota</taxon>
        <taxon>Viridiplantae</taxon>
        <taxon>Streptophyta</taxon>
        <taxon>Embryophyta</taxon>
        <taxon>Tracheophyta</taxon>
        <taxon>Spermatophyta</taxon>
        <taxon>Magnoliopsida</taxon>
        <taxon>eudicotyledons</taxon>
        <taxon>Gunneridae</taxon>
        <taxon>Pentapetalae</taxon>
        <taxon>asterids</taxon>
        <taxon>campanulids</taxon>
        <taxon>Asterales</taxon>
        <taxon>Asteraceae</taxon>
        <taxon>Asteroideae</taxon>
        <taxon>Anthemideae</taxon>
        <taxon>Anthemidinae</taxon>
        <taxon>Tanacetum</taxon>
    </lineage>
</organism>
<gene>
    <name evidence="1" type="ORF">Tco_0749405</name>
</gene>
<dbReference type="Proteomes" id="UP001151760">
    <property type="component" value="Unassembled WGS sequence"/>
</dbReference>
<evidence type="ECO:0000313" key="2">
    <source>
        <dbReference type="Proteomes" id="UP001151760"/>
    </source>
</evidence>